<keyword evidence="1" id="KW-0805">Transcription regulation</keyword>
<name>A0AAD6QTT1_9ROSI</name>
<dbReference type="InterPro" id="IPR003441">
    <property type="entry name" value="NAC-dom"/>
</dbReference>
<evidence type="ECO:0000256" key="2">
    <source>
        <dbReference type="ARBA" id="ARBA00023125"/>
    </source>
</evidence>
<sequence length="228" mass="26061">MGDHGCSGNLPPGFIFSPSDEELILHFLDRKASLLPCHPDIIPDLGLYPQDPWQLEGRALSSENQWYYFSRVMENQATGNGFWKPLDTEEPIFSSSAGKKVGLKKYLVYCIGPEGVETNWMMQEYHLCSGKSNGKSYKRKQKLVSKIFKFLFYIHIRTPSVINIQSNIMIFNCLVQDCSKWILCRVYQREGSCSRSLNHSSDDDGTELSCLDEMFLSMDDLDDISFPN</sequence>
<dbReference type="GO" id="GO:0003677">
    <property type="term" value="F:DNA binding"/>
    <property type="evidence" value="ECO:0007669"/>
    <property type="project" value="UniProtKB-KW"/>
</dbReference>
<dbReference type="PROSITE" id="PS51005">
    <property type="entry name" value="NAC"/>
    <property type="match status" value="1"/>
</dbReference>
<dbReference type="AlphaFoldDB" id="A0AAD6QTT1"/>
<dbReference type="PANTHER" id="PTHR31719">
    <property type="entry name" value="NAC TRANSCRIPTION FACTOR 56"/>
    <property type="match status" value="1"/>
</dbReference>
<organism evidence="6 7">
    <name type="scientific">Populus alba x Populus x berolinensis</name>
    <dbReference type="NCBI Taxonomy" id="444605"/>
    <lineage>
        <taxon>Eukaryota</taxon>
        <taxon>Viridiplantae</taxon>
        <taxon>Streptophyta</taxon>
        <taxon>Embryophyta</taxon>
        <taxon>Tracheophyta</taxon>
        <taxon>Spermatophyta</taxon>
        <taxon>Magnoliopsida</taxon>
        <taxon>eudicotyledons</taxon>
        <taxon>Gunneridae</taxon>
        <taxon>Pentapetalae</taxon>
        <taxon>rosids</taxon>
        <taxon>fabids</taxon>
        <taxon>Malpighiales</taxon>
        <taxon>Salicaceae</taxon>
        <taxon>Saliceae</taxon>
        <taxon>Populus</taxon>
    </lineage>
</organism>
<proteinExistence type="predicted"/>
<evidence type="ECO:0000313" key="7">
    <source>
        <dbReference type="Proteomes" id="UP001164929"/>
    </source>
</evidence>
<gene>
    <name evidence="6" type="ORF">NC653_013099</name>
</gene>
<reference evidence="6" key="1">
    <citation type="journal article" date="2023" name="Mol. Ecol. Resour.">
        <title>Chromosome-level genome assembly of a triploid poplar Populus alba 'Berolinensis'.</title>
        <authorList>
            <person name="Chen S."/>
            <person name="Yu Y."/>
            <person name="Wang X."/>
            <person name="Wang S."/>
            <person name="Zhang T."/>
            <person name="Zhou Y."/>
            <person name="He R."/>
            <person name="Meng N."/>
            <person name="Wang Y."/>
            <person name="Liu W."/>
            <person name="Liu Z."/>
            <person name="Liu J."/>
            <person name="Guo Q."/>
            <person name="Huang H."/>
            <person name="Sederoff R.R."/>
            <person name="Wang G."/>
            <person name="Qu G."/>
            <person name="Chen S."/>
        </authorList>
    </citation>
    <scope>NUCLEOTIDE SEQUENCE</scope>
    <source>
        <strain evidence="6">SC-2020</strain>
    </source>
</reference>
<feature type="domain" description="NAC" evidence="5">
    <location>
        <begin position="10"/>
        <end position="150"/>
    </location>
</feature>
<evidence type="ECO:0000259" key="5">
    <source>
        <dbReference type="PROSITE" id="PS51005"/>
    </source>
</evidence>
<dbReference type="Gene3D" id="2.170.150.80">
    <property type="entry name" value="NAC domain"/>
    <property type="match status" value="1"/>
</dbReference>
<evidence type="ECO:0000256" key="4">
    <source>
        <dbReference type="ARBA" id="ARBA00023242"/>
    </source>
</evidence>
<keyword evidence="4" id="KW-0539">Nucleus</keyword>
<dbReference type="Proteomes" id="UP001164929">
    <property type="component" value="Chromosome 5"/>
</dbReference>
<dbReference type="SUPFAM" id="SSF101941">
    <property type="entry name" value="NAC domain"/>
    <property type="match status" value="1"/>
</dbReference>
<protein>
    <submittedName>
        <fullName evidence="6">NAC domain-containing protein 104-like</fullName>
    </submittedName>
</protein>
<comment type="caution">
    <text evidence="6">The sequence shown here is derived from an EMBL/GenBank/DDBJ whole genome shotgun (WGS) entry which is preliminary data.</text>
</comment>
<dbReference type="PANTHER" id="PTHR31719:SF85">
    <property type="entry name" value="NAC DOMAIN-CONTAINING PROTEIN"/>
    <property type="match status" value="1"/>
</dbReference>
<keyword evidence="7" id="KW-1185">Reference proteome</keyword>
<keyword evidence="2" id="KW-0238">DNA-binding</keyword>
<dbReference type="GO" id="GO:0048731">
    <property type="term" value="P:system development"/>
    <property type="evidence" value="ECO:0007669"/>
    <property type="project" value="TreeGrafter"/>
</dbReference>
<evidence type="ECO:0000256" key="3">
    <source>
        <dbReference type="ARBA" id="ARBA00023163"/>
    </source>
</evidence>
<dbReference type="EMBL" id="JAQIZT010000005">
    <property type="protein sequence ID" value="KAJ6996388.1"/>
    <property type="molecule type" value="Genomic_DNA"/>
</dbReference>
<accession>A0AAD6QTT1</accession>
<dbReference type="GO" id="GO:0006355">
    <property type="term" value="P:regulation of DNA-templated transcription"/>
    <property type="evidence" value="ECO:0007669"/>
    <property type="project" value="InterPro"/>
</dbReference>
<evidence type="ECO:0000313" key="6">
    <source>
        <dbReference type="EMBL" id="KAJ6996388.1"/>
    </source>
</evidence>
<evidence type="ECO:0000256" key="1">
    <source>
        <dbReference type="ARBA" id="ARBA00023015"/>
    </source>
</evidence>
<dbReference type="Pfam" id="PF02365">
    <property type="entry name" value="NAM"/>
    <property type="match status" value="1"/>
</dbReference>
<dbReference type="InterPro" id="IPR036093">
    <property type="entry name" value="NAC_dom_sf"/>
</dbReference>
<keyword evidence="3" id="KW-0804">Transcription</keyword>